<organism evidence="2 3">
    <name type="scientific">Tectimicrobiota bacterium</name>
    <dbReference type="NCBI Taxonomy" id="2528274"/>
    <lineage>
        <taxon>Bacteria</taxon>
        <taxon>Pseudomonadati</taxon>
        <taxon>Nitrospinota/Tectimicrobiota group</taxon>
        <taxon>Candidatus Tectimicrobiota</taxon>
    </lineage>
</organism>
<reference evidence="2" key="1">
    <citation type="submission" date="2020-07" db="EMBL/GenBank/DDBJ databases">
        <title>Huge and variable diversity of episymbiotic CPR bacteria and DPANN archaea in groundwater ecosystems.</title>
        <authorList>
            <person name="He C.Y."/>
            <person name="Keren R."/>
            <person name="Whittaker M."/>
            <person name="Farag I.F."/>
            <person name="Doudna J."/>
            <person name="Cate J.H.D."/>
            <person name="Banfield J.F."/>
        </authorList>
    </citation>
    <scope>NUCLEOTIDE SEQUENCE</scope>
    <source>
        <strain evidence="2">NC_groundwater_1482_Ag_S-0.65um_47_24</strain>
    </source>
</reference>
<dbReference type="Pfam" id="PF20442">
    <property type="entry name" value="BrxL_N"/>
    <property type="match status" value="1"/>
</dbReference>
<evidence type="ECO:0000313" key="3">
    <source>
        <dbReference type="Proteomes" id="UP000772181"/>
    </source>
</evidence>
<name>A0A933GP53_UNCTE</name>
<dbReference type="GO" id="GO:0008233">
    <property type="term" value="F:peptidase activity"/>
    <property type="evidence" value="ECO:0007669"/>
    <property type="project" value="UniProtKB-KW"/>
</dbReference>
<comment type="caution">
    <text evidence="2">The sequence shown here is derived from an EMBL/GenBank/DDBJ whole genome shotgun (WGS) entry which is preliminary data.</text>
</comment>
<dbReference type="EMBL" id="JACQWF010000312">
    <property type="protein sequence ID" value="MBI4596105.1"/>
    <property type="molecule type" value="Genomic_DNA"/>
</dbReference>
<dbReference type="GO" id="GO:0006508">
    <property type="term" value="P:proteolysis"/>
    <property type="evidence" value="ECO:0007669"/>
    <property type="project" value="UniProtKB-KW"/>
</dbReference>
<gene>
    <name evidence="2" type="primary">brxL</name>
    <name evidence="2" type="ORF">HY730_06970</name>
</gene>
<feature type="domain" description="BREX system Lon protease-like BrxL N-terminal" evidence="1">
    <location>
        <begin position="23"/>
        <end position="149"/>
    </location>
</feature>
<dbReference type="InterPro" id="IPR014061">
    <property type="entry name" value="BrxL-like"/>
</dbReference>
<sequence length="488" mass="56110">MMSNGHDGYQFTSLDCKCQELIADRIILKTLTRWNDAYKEFPRFVMEYLVARFVDPSNPVNGQAKIDRILTENWVDSSEKELIKSRIKEKGKYNLLGNVQVRLDASKDHYWLTLPAIGENTVRITRNILVEHGDSLLSGGAWGTCTIEYDNSYKIGSRLYPFVVTDFKPFQITRVSLEDYIEKRRMFSAQEWIDLLMNTIGFNPGQFTHRQKLLYLLRLVPFVEKNYNMIELGPRETGKTYTYRNTSPRSFVISGGSTTPATLFYHKGVKRLGIIGQKDVVYFDEIGRTRFAEADATVNILKDYMQTGQFTRGDQEFTSTASIVLAGNIEIDTEDEISKPSERYPHWLAVLPAEINRDTAFIDRLHAYVPGWEFSKIKKEKYAKGFGFMTDYFAEILKRLRDRAIQTIVAALVDFGGETSRNQDSVQKTTSGLIKLIFPHRDVDTIEHEELEMCLDLAVEARQIIHTQMAKISPAEYQSRSIMAKIRV</sequence>
<dbReference type="AlphaFoldDB" id="A0A933GP53"/>
<dbReference type="Proteomes" id="UP000772181">
    <property type="component" value="Unassembled WGS sequence"/>
</dbReference>
<proteinExistence type="predicted"/>
<dbReference type="InterPro" id="IPR046838">
    <property type="entry name" value="BrxL_N"/>
</dbReference>
<keyword evidence="2" id="KW-0645">Protease</keyword>
<dbReference type="Pfam" id="PF13337">
    <property type="entry name" value="BrxL_ATPase"/>
    <property type="match status" value="1"/>
</dbReference>
<evidence type="ECO:0000259" key="1">
    <source>
        <dbReference type="Pfam" id="PF20442"/>
    </source>
</evidence>
<accession>A0A933GP53</accession>
<evidence type="ECO:0000313" key="2">
    <source>
        <dbReference type="EMBL" id="MBI4596105.1"/>
    </source>
</evidence>
<keyword evidence="2" id="KW-0378">Hydrolase</keyword>
<dbReference type="NCBIfam" id="TIGR02688">
    <property type="entry name" value="BREX system Lon protease-like protein BrxL"/>
    <property type="match status" value="1"/>
</dbReference>
<protein>
    <submittedName>
        <fullName evidence="2">BREX system Lon protease-like protein BrxL</fullName>
    </submittedName>
</protein>